<dbReference type="PANTHER" id="PTHR21666">
    <property type="entry name" value="PEPTIDASE-RELATED"/>
    <property type="match status" value="1"/>
</dbReference>
<dbReference type="Proteomes" id="UP000195913">
    <property type="component" value="Unassembled WGS sequence"/>
</dbReference>
<accession>A0A1R4GW26</accession>
<reference evidence="4 5" key="1">
    <citation type="submission" date="2017-02" db="EMBL/GenBank/DDBJ databases">
        <authorList>
            <person name="Peterson S.W."/>
        </authorList>
    </citation>
    <scope>NUCLEOTIDE SEQUENCE [LARGE SCALE GENOMIC DNA]</scope>
    <source>
        <strain evidence="4 5">B Ar 00.02</strain>
    </source>
</reference>
<feature type="compositionally biased region" description="Pro residues" evidence="2">
    <location>
        <begin position="345"/>
        <end position="372"/>
    </location>
</feature>
<dbReference type="CDD" id="cd12797">
    <property type="entry name" value="M23_peptidase"/>
    <property type="match status" value="1"/>
</dbReference>
<dbReference type="EMBL" id="FUHW01000052">
    <property type="protein sequence ID" value="SJM72417.1"/>
    <property type="molecule type" value="Genomic_DNA"/>
</dbReference>
<feature type="compositionally biased region" description="Low complexity" evidence="2">
    <location>
        <begin position="274"/>
        <end position="290"/>
    </location>
</feature>
<dbReference type="SUPFAM" id="SSF51261">
    <property type="entry name" value="Duplicated hybrid motif"/>
    <property type="match status" value="1"/>
</dbReference>
<feature type="domain" description="M23ase beta-sheet core" evidence="3">
    <location>
        <begin position="101"/>
        <end position="195"/>
    </location>
</feature>
<feature type="region of interest" description="Disordered" evidence="2">
    <location>
        <begin position="1"/>
        <end position="74"/>
    </location>
</feature>
<dbReference type="Pfam" id="PF01551">
    <property type="entry name" value="Peptidase_M23"/>
    <property type="match status" value="1"/>
</dbReference>
<evidence type="ECO:0000313" key="5">
    <source>
        <dbReference type="Proteomes" id="UP000195913"/>
    </source>
</evidence>
<organism evidence="4 5">
    <name type="scientific">Arthrobacter rhombi</name>
    <dbReference type="NCBI Taxonomy" id="71253"/>
    <lineage>
        <taxon>Bacteria</taxon>
        <taxon>Bacillati</taxon>
        <taxon>Actinomycetota</taxon>
        <taxon>Actinomycetes</taxon>
        <taxon>Micrococcales</taxon>
        <taxon>Micrococcaceae</taxon>
        <taxon>Arthrobacter</taxon>
    </lineage>
</organism>
<dbReference type="PANTHER" id="PTHR21666:SF289">
    <property type="entry name" value="L-ALA--D-GLU ENDOPEPTIDASE"/>
    <property type="match status" value="1"/>
</dbReference>
<dbReference type="InterPro" id="IPR016047">
    <property type="entry name" value="M23ase_b-sheet_dom"/>
</dbReference>
<dbReference type="AlphaFoldDB" id="A0A1R4GW26"/>
<keyword evidence="5" id="KW-1185">Reference proteome</keyword>
<feature type="compositionally biased region" description="Low complexity" evidence="2">
    <location>
        <begin position="307"/>
        <end position="324"/>
    </location>
</feature>
<proteinExistence type="predicted"/>
<name>A0A1R4GW26_9MICC</name>
<dbReference type="GO" id="GO:0004222">
    <property type="term" value="F:metalloendopeptidase activity"/>
    <property type="evidence" value="ECO:0007669"/>
    <property type="project" value="TreeGrafter"/>
</dbReference>
<dbReference type="Gene3D" id="2.70.70.10">
    <property type="entry name" value="Glucose Permease (Domain IIA)"/>
    <property type="match status" value="1"/>
</dbReference>
<feature type="compositionally biased region" description="Basic and acidic residues" evidence="2">
    <location>
        <begin position="294"/>
        <end position="306"/>
    </location>
</feature>
<dbReference type="InterPro" id="IPR011055">
    <property type="entry name" value="Dup_hybrid_motif"/>
</dbReference>
<evidence type="ECO:0000259" key="3">
    <source>
        <dbReference type="Pfam" id="PF01551"/>
    </source>
</evidence>
<dbReference type="InterPro" id="IPR050570">
    <property type="entry name" value="Cell_wall_metabolism_enzyme"/>
</dbReference>
<evidence type="ECO:0000313" key="4">
    <source>
        <dbReference type="EMBL" id="SJM72417.1"/>
    </source>
</evidence>
<evidence type="ECO:0000256" key="1">
    <source>
        <dbReference type="ARBA" id="ARBA00022729"/>
    </source>
</evidence>
<protein>
    <submittedName>
        <fullName evidence="4">Membrane proteins related to metalloendopeptidases</fullName>
    </submittedName>
</protein>
<keyword evidence="1" id="KW-0732">Signal</keyword>
<feature type="compositionally biased region" description="Low complexity" evidence="2">
    <location>
        <begin position="251"/>
        <end position="266"/>
    </location>
</feature>
<feature type="region of interest" description="Disordered" evidence="2">
    <location>
        <begin position="210"/>
        <end position="408"/>
    </location>
</feature>
<sequence length="490" mass="50777">MQPVFAMVAGTSPLRDPTAGSGSAGMEWSPGYQPEITSSVSPDGSPADGEGIPSRRGVDHVTTGPTGLLPGGLTLSAPVESTRITSGFGWRLNPTGPGSYIHIGQDYGVACGTPVRAAAAGRVVQSAWAGHSGQRVRVDHGSGVETAYSHNSLLVASKGERVQQGDLLALSGTTGNSTGCHVHFEVYLNGKWVDPAKYLPLLPGQKRPVSGQELRQIAQSRLSPAPSPRPSTNTTASGSTPPPPVRQNAQPSTAAASKTPTAAGPAPKAPRTPKPMATARPTPSTAPTPSQVTKDPEPPQQKDKKPAQTPTTPSAAAPSTAAPPKTTPPAGPVQSPAPTKKPTTKPTPPNTLPPQPTPTPTPTPDKPTPTPDPGTTVPPTLSQLCLAYTNEDLEATEAHEGHPKPRKSRLLNDVELGFLQGALDAHLSAAENPQTEELKPPLSVHDVVDHCGDWFPQKIDEDTTPADIEALVKAAVLKIESAQDADDSQK</sequence>
<evidence type="ECO:0000256" key="2">
    <source>
        <dbReference type="SAM" id="MobiDB-lite"/>
    </source>
</evidence>
<feature type="compositionally biased region" description="Low complexity" evidence="2">
    <location>
        <begin position="62"/>
        <end position="74"/>
    </location>
</feature>
<gene>
    <name evidence="4" type="ORF">FM101_15065</name>
</gene>